<dbReference type="EMBL" id="JAHXZJ010000001">
    <property type="protein sequence ID" value="KAH0567470.1"/>
    <property type="molecule type" value="Genomic_DNA"/>
</dbReference>
<accession>A0AAV7J3L3</accession>
<evidence type="ECO:0000313" key="12">
    <source>
        <dbReference type="EMBL" id="KAH0567470.1"/>
    </source>
</evidence>
<proteinExistence type="inferred from homology"/>
<sequence length="745" mass="84851">MVQGMNLKWCYAILSVIIYANAFEDVLSENGNPDKELNVSLQFTGFEYEDACFKSAESEWTFIKNPTNQTLKPWEDSLTAYGSIKRKCVKDFDERINETLSSPDIEYKLNLVSKPGDALLEPQDWTSFISFVSEAELIRLSGNYTSGSNNSLRKKAEDSLVRNASAEDKLKAWRSWHETLQPLTTKLSNNLQLVQKAAIANGANDVTEYWEILNEYKNGYNEAKDKWSEISFLYDKIVKFVKTRLTLRYKDLIKGEGIPAHLLGTLQGYDWTPLTMDIVPHPDFIFEIRKNLWQKNLIGKNLYKSASRLASITLKHVPEAQFFDKSNFQGQCPSHLVNFCRQGRLRVNTCSEPSISNYLSAHKNIAKVLIHQMSEESMPIVNGANRYSALEEGVSELFGILASSQAWLTTLNLINETDKTEEAHLVSIMMTALDVLPRMAYYFTADQWRIDVIKNNTFDPENLMSSWWKYRLDYEHVVPGSSENLPTFLDDSFITSNRPYLSKFMGTIIGFQIYEYLMESTEVRSEKLEKIPINHNFIKMIQHGSAENWNQAMKSYLQLYDVSVDSLLSYFSPLEQYLDELDEEEVGSLPVELEKKLEALEDQYQRDLNTPSTTEAIKPTTAMPKKATTKSHKQNERPLSTEAPKPQANNSSKIITDKNSGKEVAKTTEAPVNVKKGDGSVKREDNKGIEEEVEHNNEAGKLIKGGMSTAVWAVGSVLIATIAIVFIAIFGRRRCRKTPKNRRYV</sequence>
<keyword evidence="4" id="KW-0325">Glycoprotein</keyword>
<gene>
    <name evidence="12" type="ORF">KQX54_010264</name>
</gene>
<evidence type="ECO:0000256" key="3">
    <source>
        <dbReference type="ARBA" id="ARBA00023157"/>
    </source>
</evidence>
<keyword evidence="10" id="KW-0472">Membrane</keyword>
<keyword evidence="10" id="KW-1133">Transmembrane helix</keyword>
<feature type="compositionally biased region" description="Basic and acidic residues" evidence="9">
    <location>
        <begin position="655"/>
        <end position="666"/>
    </location>
</feature>
<dbReference type="Proteomes" id="UP000826195">
    <property type="component" value="Unassembled WGS sequence"/>
</dbReference>
<feature type="binding site" evidence="7">
    <location>
        <position position="392"/>
    </location>
    <ligand>
        <name>Zn(2+)</name>
        <dbReference type="ChEBI" id="CHEBI:29105"/>
        <label>2</label>
        <note>catalytic</note>
    </ligand>
</feature>
<protein>
    <recommendedName>
        <fullName evidence="14">Angiotensin-converting enzyme</fullName>
    </recommendedName>
</protein>
<dbReference type="GO" id="GO:0005615">
    <property type="term" value="C:extracellular space"/>
    <property type="evidence" value="ECO:0007669"/>
    <property type="project" value="TreeGrafter"/>
</dbReference>
<reference evidence="12 13" key="1">
    <citation type="journal article" date="2021" name="J. Hered.">
        <title>A chromosome-level genome assembly of the parasitoid wasp, Cotesia glomerata (Hymenoptera: Braconidae).</title>
        <authorList>
            <person name="Pinto B.J."/>
            <person name="Weis J.J."/>
            <person name="Gamble T."/>
            <person name="Ode P.J."/>
            <person name="Paul R."/>
            <person name="Zaspel J.M."/>
        </authorList>
    </citation>
    <scope>NUCLEOTIDE SEQUENCE [LARGE SCALE GENOMIC DNA]</scope>
    <source>
        <strain evidence="12">CgM1</strain>
    </source>
</reference>
<evidence type="ECO:0000256" key="9">
    <source>
        <dbReference type="SAM" id="MobiDB-lite"/>
    </source>
</evidence>
<keyword evidence="13" id="KW-1185">Reference proteome</keyword>
<keyword evidence="3 6" id="KW-1015">Disulfide bond</keyword>
<feature type="signal peptide" evidence="11">
    <location>
        <begin position="1"/>
        <end position="22"/>
    </location>
</feature>
<evidence type="ECO:0000256" key="11">
    <source>
        <dbReference type="SAM" id="SignalP"/>
    </source>
</evidence>
<keyword evidence="2 11" id="KW-0732">Signal</keyword>
<evidence type="ECO:0000256" key="5">
    <source>
        <dbReference type="PIRSR" id="PIRSR601548-3"/>
    </source>
</evidence>
<dbReference type="InterPro" id="IPR001548">
    <property type="entry name" value="Peptidase_M2"/>
</dbReference>
<evidence type="ECO:0008006" key="14">
    <source>
        <dbReference type="Google" id="ProtNLM"/>
    </source>
</evidence>
<feature type="disulfide bond" evidence="6 8">
    <location>
        <begin position="332"/>
        <end position="350"/>
    </location>
</feature>
<feature type="region of interest" description="Disordered" evidence="9">
    <location>
        <begin position="604"/>
        <end position="666"/>
    </location>
</feature>
<dbReference type="SUPFAM" id="SSF55486">
    <property type="entry name" value="Metalloproteases ('zincins'), catalytic domain"/>
    <property type="match status" value="1"/>
</dbReference>
<dbReference type="PROSITE" id="PS52011">
    <property type="entry name" value="PEPTIDASE_M2"/>
    <property type="match status" value="1"/>
</dbReference>
<comment type="similarity">
    <text evidence="1 8">Belongs to the peptidase M2 family.</text>
</comment>
<evidence type="ECO:0000256" key="7">
    <source>
        <dbReference type="PIRSR" id="PIRSR601548-8"/>
    </source>
</evidence>
<evidence type="ECO:0000313" key="13">
    <source>
        <dbReference type="Proteomes" id="UP000826195"/>
    </source>
</evidence>
<dbReference type="Pfam" id="PF01401">
    <property type="entry name" value="Peptidase_M2"/>
    <property type="match status" value="1"/>
</dbReference>
<keyword evidence="10" id="KW-0812">Transmembrane</keyword>
<dbReference type="GO" id="GO:0008237">
    <property type="term" value="F:metallopeptidase activity"/>
    <property type="evidence" value="ECO:0007669"/>
    <property type="project" value="InterPro"/>
</dbReference>
<comment type="caution">
    <text evidence="12">The sequence shown here is derived from an EMBL/GenBank/DDBJ whole genome shotgun (WGS) entry which is preliminary data.</text>
</comment>
<name>A0AAV7J3L3_COTGL</name>
<organism evidence="12 13">
    <name type="scientific">Cotesia glomerata</name>
    <name type="common">Lepidopteran parasitic wasp</name>
    <name type="synonym">Apanteles glomeratus</name>
    <dbReference type="NCBI Taxonomy" id="32391"/>
    <lineage>
        <taxon>Eukaryota</taxon>
        <taxon>Metazoa</taxon>
        <taxon>Ecdysozoa</taxon>
        <taxon>Arthropoda</taxon>
        <taxon>Hexapoda</taxon>
        <taxon>Insecta</taxon>
        <taxon>Pterygota</taxon>
        <taxon>Neoptera</taxon>
        <taxon>Endopterygota</taxon>
        <taxon>Hymenoptera</taxon>
        <taxon>Apocrita</taxon>
        <taxon>Ichneumonoidea</taxon>
        <taxon>Braconidae</taxon>
        <taxon>Microgastrinae</taxon>
        <taxon>Cotesia</taxon>
    </lineage>
</organism>
<dbReference type="GO" id="GO:0008241">
    <property type="term" value="F:peptidyl-dipeptidase activity"/>
    <property type="evidence" value="ECO:0007669"/>
    <property type="project" value="InterPro"/>
</dbReference>
<feature type="transmembrane region" description="Helical" evidence="10">
    <location>
        <begin position="710"/>
        <end position="730"/>
    </location>
</feature>
<dbReference type="PANTHER" id="PTHR10514">
    <property type="entry name" value="ANGIOTENSIN-CONVERTING ENZYME"/>
    <property type="match status" value="1"/>
</dbReference>
<feature type="compositionally biased region" description="Polar residues" evidence="9">
    <location>
        <begin position="606"/>
        <end position="615"/>
    </location>
</feature>
<comment type="caution">
    <text evidence="8">Lacks conserved residue(s) required for the propagation of feature annotation.</text>
</comment>
<dbReference type="GO" id="GO:0005886">
    <property type="term" value="C:plasma membrane"/>
    <property type="evidence" value="ECO:0007669"/>
    <property type="project" value="TreeGrafter"/>
</dbReference>
<evidence type="ECO:0000256" key="6">
    <source>
        <dbReference type="PIRSR" id="PIRSR601548-4"/>
    </source>
</evidence>
<feature type="chain" id="PRO_5043832296" description="Angiotensin-converting enzyme" evidence="11">
    <location>
        <begin position="23"/>
        <end position="745"/>
    </location>
</feature>
<evidence type="ECO:0000256" key="2">
    <source>
        <dbReference type="ARBA" id="ARBA00022729"/>
    </source>
</evidence>
<evidence type="ECO:0000256" key="8">
    <source>
        <dbReference type="PROSITE-ProRule" id="PRU01355"/>
    </source>
</evidence>
<keyword evidence="5" id="KW-0862">Zinc</keyword>
<evidence type="ECO:0000256" key="4">
    <source>
        <dbReference type="ARBA" id="ARBA00023180"/>
    </source>
</evidence>
<dbReference type="AlphaFoldDB" id="A0AAV7J3L3"/>
<evidence type="ECO:0000256" key="10">
    <source>
        <dbReference type="SAM" id="Phobius"/>
    </source>
</evidence>
<feature type="binding site" evidence="5">
    <location>
        <position position="392"/>
    </location>
    <ligand>
        <name>Zn(2+)</name>
        <dbReference type="ChEBI" id="CHEBI:29105"/>
        <label>1</label>
        <note>catalytic</note>
    </ligand>
</feature>
<dbReference type="GO" id="GO:0006508">
    <property type="term" value="P:proteolysis"/>
    <property type="evidence" value="ECO:0007669"/>
    <property type="project" value="InterPro"/>
</dbReference>
<evidence type="ECO:0000256" key="1">
    <source>
        <dbReference type="ARBA" id="ARBA00008139"/>
    </source>
</evidence>
<dbReference type="PANTHER" id="PTHR10514:SF44">
    <property type="entry name" value="ANGIOTENSIN-CONVERTING ENZYME-RELATED"/>
    <property type="match status" value="1"/>
</dbReference>
<keyword evidence="5" id="KW-0479">Metal-binding</keyword>